<gene>
    <name evidence="9" type="ORF">CS022_23865</name>
</gene>
<reference evidence="9 10" key="1">
    <citation type="submission" date="2017-10" db="EMBL/GenBank/DDBJ databases">
        <title>Nyctiphanis sp. nov., isolated from the stomach of the euphausiid Nyctiphanes simplex (Hansen, 1911) in the Gulf of California.</title>
        <authorList>
            <person name="Gomez-Gil B."/>
            <person name="Aguilar-Mendez M."/>
            <person name="Lopez-Cortes A."/>
            <person name="Gomez-Gutierrez J."/>
            <person name="Roque A."/>
            <person name="Lang E."/>
            <person name="Gonzalez-Castillo A."/>
        </authorList>
    </citation>
    <scope>NUCLEOTIDE SEQUENCE [LARGE SCALE GENOMIC DNA]</scope>
    <source>
        <strain evidence="9 10">CAIM 600</strain>
    </source>
</reference>
<evidence type="ECO:0000256" key="5">
    <source>
        <dbReference type="ARBA" id="ARBA00022553"/>
    </source>
</evidence>
<dbReference type="InterPro" id="IPR020806">
    <property type="entry name" value="PKS_PP-bd"/>
</dbReference>
<dbReference type="GO" id="GO:0004312">
    <property type="term" value="F:fatty acid synthase activity"/>
    <property type="evidence" value="ECO:0007669"/>
    <property type="project" value="TreeGrafter"/>
</dbReference>
<dbReference type="GO" id="GO:0006633">
    <property type="term" value="P:fatty acid biosynthetic process"/>
    <property type="evidence" value="ECO:0007669"/>
    <property type="project" value="TreeGrafter"/>
</dbReference>
<dbReference type="InterPro" id="IPR057326">
    <property type="entry name" value="KR_dom"/>
</dbReference>
<dbReference type="SMART" id="SM01294">
    <property type="entry name" value="PKS_PP_betabranch"/>
    <property type="match status" value="2"/>
</dbReference>
<dbReference type="SMART" id="SM00823">
    <property type="entry name" value="PKS_PP"/>
    <property type="match status" value="2"/>
</dbReference>
<evidence type="ECO:0000256" key="7">
    <source>
        <dbReference type="SAM" id="MobiDB-lite"/>
    </source>
</evidence>
<dbReference type="GO" id="GO:0005737">
    <property type="term" value="C:cytoplasm"/>
    <property type="evidence" value="ECO:0007669"/>
    <property type="project" value="TreeGrafter"/>
</dbReference>
<comment type="similarity">
    <text evidence="2">Belongs to the short-chain dehydrogenases/reductases (SDR) family.</text>
</comment>
<evidence type="ECO:0000256" key="3">
    <source>
        <dbReference type="ARBA" id="ARBA00011881"/>
    </source>
</evidence>
<evidence type="ECO:0000313" key="9">
    <source>
        <dbReference type="EMBL" id="RXJ69416.1"/>
    </source>
</evidence>
<keyword evidence="10" id="KW-1185">Reference proteome</keyword>
<evidence type="ECO:0000256" key="4">
    <source>
        <dbReference type="ARBA" id="ARBA00022450"/>
    </source>
</evidence>
<dbReference type="InterPro" id="IPR050091">
    <property type="entry name" value="PKS_NRPS_Biosynth_Enz"/>
</dbReference>
<dbReference type="Pfam" id="PF00550">
    <property type="entry name" value="PP-binding"/>
    <property type="match status" value="2"/>
</dbReference>
<dbReference type="PANTHER" id="PTHR43775">
    <property type="entry name" value="FATTY ACID SYNTHASE"/>
    <property type="match status" value="1"/>
</dbReference>
<dbReference type="InterPro" id="IPR015424">
    <property type="entry name" value="PyrdxlP-dep_Trfase"/>
</dbReference>
<dbReference type="InterPro" id="IPR015421">
    <property type="entry name" value="PyrdxlP-dep_Trfase_major"/>
</dbReference>
<evidence type="ECO:0000256" key="6">
    <source>
        <dbReference type="ARBA" id="ARBA00022898"/>
    </source>
</evidence>
<dbReference type="GO" id="GO:0031177">
    <property type="term" value="F:phosphopantetheine binding"/>
    <property type="evidence" value="ECO:0007669"/>
    <property type="project" value="InterPro"/>
</dbReference>
<dbReference type="InterPro" id="IPR001597">
    <property type="entry name" value="ArAA_b-elim_lyase/Thr_aldolase"/>
</dbReference>
<protein>
    <recommendedName>
        <fullName evidence="8">Carrier domain-containing protein</fullName>
    </recommendedName>
</protein>
<dbReference type="GO" id="GO:0016829">
    <property type="term" value="F:lyase activity"/>
    <property type="evidence" value="ECO:0007669"/>
    <property type="project" value="InterPro"/>
</dbReference>
<dbReference type="Pfam" id="PF09924">
    <property type="entry name" value="LPG_synthase_C"/>
    <property type="match status" value="1"/>
</dbReference>
<dbReference type="Gene3D" id="3.40.640.10">
    <property type="entry name" value="Type I PLP-dependent aspartate aminotransferase-like (Major domain)"/>
    <property type="match status" value="1"/>
</dbReference>
<dbReference type="OrthoDB" id="9778690at2"/>
<dbReference type="Pfam" id="PF08659">
    <property type="entry name" value="KR"/>
    <property type="match status" value="1"/>
</dbReference>
<evidence type="ECO:0000259" key="8">
    <source>
        <dbReference type="PROSITE" id="PS50075"/>
    </source>
</evidence>
<comment type="cofactor">
    <cofactor evidence="1">
        <name>pyridoxal 5'-phosphate</name>
        <dbReference type="ChEBI" id="CHEBI:597326"/>
    </cofactor>
</comment>
<keyword evidence="6" id="KW-0663">Pyridoxal phosphate</keyword>
<dbReference type="GO" id="GO:0006520">
    <property type="term" value="P:amino acid metabolic process"/>
    <property type="evidence" value="ECO:0007669"/>
    <property type="project" value="InterPro"/>
</dbReference>
<dbReference type="InterPro" id="IPR036736">
    <property type="entry name" value="ACP-like_sf"/>
</dbReference>
<dbReference type="AlphaFoldDB" id="A0A4Q0YFM6"/>
<keyword evidence="5" id="KW-0597">Phosphoprotein</keyword>
<dbReference type="PROSITE" id="PS50075">
    <property type="entry name" value="CARRIER"/>
    <property type="match status" value="2"/>
</dbReference>
<feature type="region of interest" description="Disordered" evidence="7">
    <location>
        <begin position="481"/>
        <end position="518"/>
    </location>
</feature>
<dbReference type="InterPro" id="IPR009081">
    <property type="entry name" value="PP-bd_ACP"/>
</dbReference>
<dbReference type="InterPro" id="IPR036291">
    <property type="entry name" value="NAD(P)-bd_dom_sf"/>
</dbReference>
<organism evidence="9 10">
    <name type="scientific">Veronia nyctiphanis</name>
    <dbReference type="NCBI Taxonomy" id="1278244"/>
    <lineage>
        <taxon>Bacteria</taxon>
        <taxon>Pseudomonadati</taxon>
        <taxon>Pseudomonadota</taxon>
        <taxon>Gammaproteobacteria</taxon>
        <taxon>Vibrionales</taxon>
        <taxon>Vibrionaceae</taxon>
        <taxon>Veronia</taxon>
    </lineage>
</organism>
<feature type="domain" description="Carrier" evidence="8">
    <location>
        <begin position="237"/>
        <end position="310"/>
    </location>
</feature>
<dbReference type="Gene3D" id="1.10.1200.10">
    <property type="entry name" value="ACP-like"/>
    <property type="match status" value="2"/>
</dbReference>
<comment type="caution">
    <text evidence="9">The sequence shown here is derived from an EMBL/GenBank/DDBJ whole genome shotgun (WGS) entry which is preliminary data.</text>
</comment>
<dbReference type="InterPro" id="IPR013968">
    <property type="entry name" value="PKS_KR"/>
</dbReference>
<proteinExistence type="inferred from homology"/>
<dbReference type="GO" id="GO:0071770">
    <property type="term" value="P:DIM/DIP cell wall layer assembly"/>
    <property type="evidence" value="ECO:0007669"/>
    <property type="project" value="TreeGrafter"/>
</dbReference>
<dbReference type="Proteomes" id="UP000290287">
    <property type="component" value="Unassembled WGS sequence"/>
</dbReference>
<sequence>MFHSAGTLRDGFIRTKTEEQMQAVFTPKCKGIIELDRACSQQPLDFFVAFSSISGVAGNMGQADYAAANAFMDAWIAQRNLSSAPGSSITINWPLWADGGMNVPASIAKMMEDSTGLQLLGNEIAMYSLERVLGYAPQQIMLTVGDRDKIEHFLCPWLDITDNALPIAEQAMAQKTKSPARLERTLVEAGAQTDLANTALALTGHAQETVLQPDTELSSESPSAIPSVESVPPQYQQGAATFLITLIADAVGLPEEDIQPDTPFQNLGVDSFIALQLISRLEQDFGQMPPTLLFENHCVDDLARYLTNEHTQQLGALLGLSSIASTPSTEVIEQLTVLSTGENTELTSETTTENAGNSVHYQRAAASEAQSLIVEQPAPLVENVSAPENVSTPSVDMVRLVSKTNVFLAELIADAVGLAVNDIQPDTPFQSLGVDSFIALQLISSLEKDFGQMPPTLLFENHCIADLAQYLSSEHTESLSKKLGYQTPSPLPSVSHGPASANVNPASDASTPVSSAPESATNAIKKASDFSSTSPVLGQPISLLPTLLLESNLKHTDEHIQLAIQEITRTYGAESSAVGRGNFAPSIFIGSAREGLFYCNRKKDLLITFGYLGPEKALAPLLGELETFCMSEGLELYLIEDGRLLGLRDALYSATPFAVLQRISELQSFTASGKAMRRLRYQASRFAKEGQAVTREYRVGTEAETDDSILALIDNWCAQKVMVNPYIDRLKREIRDNQLPAGQRFFLTYLGDKLQNAILVSGMPSHNGYLMDCEFYRGDMPIGGLEFAIVDIIDTLKNEGLDMFSLGVTWGAQMEDAGRSDPVARKVLEDLAAREVFDGSGNLQFKNKFRPDNTQIYLFKPLAAKRDRVLEIILTIANSKEPDGQAVATQKEETNANIIQQVATQEAEPAESIRPMLQQHGTTTSRHMLLEESGFNPANIEAHLVEHDLATDSWAKLDRPWLKAVSDADVPMPLDMLLRGIFPFSYLVTVNSGDQAEYCLWQSLETGSKRVLQNLMFPTFIYNQMRAGFQPEEVAQHQNGYAGSLMDLDLLQNRLNDDQNPVAAVCVELLSNGAGGLAVPVSHLVRVKALLATQHIPLIVDATRILDNAIAALPGDNDDRVWGEVREACGLADVVTASLSKNFGIRQGGLIAMNDQSLYQSVRQQASKAQFLLNGVGEQALVAALREPVNLLSSIRRRQQHTTQLAESFRAAGWPVYKPMAAMPYCWMPHV</sequence>
<evidence type="ECO:0000256" key="1">
    <source>
        <dbReference type="ARBA" id="ARBA00001933"/>
    </source>
</evidence>
<evidence type="ECO:0000256" key="2">
    <source>
        <dbReference type="ARBA" id="ARBA00006484"/>
    </source>
</evidence>
<dbReference type="InterPro" id="IPR024320">
    <property type="entry name" value="LPG_synthase_C"/>
</dbReference>
<keyword evidence="4" id="KW-0596">Phosphopantetheine</keyword>
<dbReference type="SMART" id="SM00822">
    <property type="entry name" value="PKS_KR"/>
    <property type="match status" value="1"/>
</dbReference>
<feature type="domain" description="Carrier" evidence="8">
    <location>
        <begin position="402"/>
        <end position="475"/>
    </location>
</feature>
<dbReference type="GO" id="GO:0005886">
    <property type="term" value="C:plasma membrane"/>
    <property type="evidence" value="ECO:0007669"/>
    <property type="project" value="TreeGrafter"/>
</dbReference>
<dbReference type="SUPFAM" id="SSF53383">
    <property type="entry name" value="PLP-dependent transferases"/>
    <property type="match status" value="1"/>
</dbReference>
<accession>A0A4Q0YFM6</accession>
<dbReference type="Gene3D" id="3.40.50.720">
    <property type="entry name" value="NAD(P)-binding Rossmann-like Domain"/>
    <property type="match status" value="1"/>
</dbReference>
<evidence type="ECO:0000313" key="10">
    <source>
        <dbReference type="Proteomes" id="UP000290287"/>
    </source>
</evidence>
<feature type="compositionally biased region" description="Polar residues" evidence="7">
    <location>
        <begin position="501"/>
        <end position="518"/>
    </location>
</feature>
<comment type="subunit">
    <text evidence="3">Homotetramer.</text>
</comment>
<dbReference type="PANTHER" id="PTHR43775:SF37">
    <property type="entry name" value="SI:DKEY-61P9.11"/>
    <property type="match status" value="1"/>
</dbReference>
<name>A0A4Q0YFM6_9GAMM</name>
<dbReference type="EMBL" id="PEIB01000056">
    <property type="protein sequence ID" value="RXJ69416.1"/>
    <property type="molecule type" value="Genomic_DNA"/>
</dbReference>
<dbReference type="SUPFAM" id="SSF51735">
    <property type="entry name" value="NAD(P)-binding Rossmann-fold domains"/>
    <property type="match status" value="1"/>
</dbReference>
<dbReference type="Pfam" id="PF01212">
    <property type="entry name" value="Beta_elim_lyase"/>
    <property type="match status" value="1"/>
</dbReference>
<dbReference type="SUPFAM" id="SSF47336">
    <property type="entry name" value="ACP-like"/>
    <property type="match status" value="2"/>
</dbReference>